<protein>
    <recommendedName>
        <fullName evidence="7">UvrABC system protein C</fullName>
        <shortName evidence="7">Protein UvrC</shortName>
    </recommendedName>
    <alternativeName>
        <fullName evidence="7">Excinuclease ABC subunit C</fullName>
    </alternativeName>
</protein>
<dbReference type="GO" id="GO:0009380">
    <property type="term" value="C:excinuclease repair complex"/>
    <property type="evidence" value="ECO:0007669"/>
    <property type="project" value="InterPro"/>
</dbReference>
<dbReference type="Pfam" id="PF01541">
    <property type="entry name" value="GIY-YIG"/>
    <property type="match status" value="1"/>
</dbReference>
<evidence type="ECO:0000313" key="11">
    <source>
        <dbReference type="EMBL" id="WNM59319.1"/>
    </source>
</evidence>
<dbReference type="PROSITE" id="PS50165">
    <property type="entry name" value="UVRC"/>
    <property type="match status" value="1"/>
</dbReference>
<dbReference type="InterPro" id="IPR000305">
    <property type="entry name" value="GIY-YIG_endonuc"/>
</dbReference>
<dbReference type="PROSITE" id="PS50164">
    <property type="entry name" value="GIY_YIG"/>
    <property type="match status" value="1"/>
</dbReference>
<feature type="domain" description="GIY-YIG" evidence="9">
    <location>
        <begin position="28"/>
        <end position="107"/>
    </location>
</feature>
<dbReference type="PANTHER" id="PTHR30562">
    <property type="entry name" value="UVRC/OXIDOREDUCTASE"/>
    <property type="match status" value="1"/>
</dbReference>
<evidence type="ECO:0000259" key="9">
    <source>
        <dbReference type="PROSITE" id="PS50164"/>
    </source>
</evidence>
<dbReference type="NCBIfam" id="NF001824">
    <property type="entry name" value="PRK00558.1-5"/>
    <property type="match status" value="1"/>
</dbReference>
<dbReference type="Proteomes" id="UP001302719">
    <property type="component" value="Chromosome"/>
</dbReference>
<dbReference type="KEGG" id="nall:PP769_06015"/>
<feature type="domain" description="UVR" evidence="8">
    <location>
        <begin position="217"/>
        <end position="252"/>
    </location>
</feature>
<feature type="domain" description="UvrC family homology region profile" evidence="10">
    <location>
        <begin position="268"/>
        <end position="496"/>
    </location>
</feature>
<evidence type="ECO:0000256" key="1">
    <source>
        <dbReference type="ARBA" id="ARBA00022490"/>
    </source>
</evidence>
<dbReference type="InterPro" id="IPR050066">
    <property type="entry name" value="UvrABC_protein_C"/>
</dbReference>
<evidence type="ECO:0000256" key="4">
    <source>
        <dbReference type="ARBA" id="ARBA00022881"/>
    </source>
</evidence>
<reference evidence="11 12" key="1">
    <citation type="submission" date="2023-01" db="EMBL/GenBank/DDBJ databases">
        <title>Cultivation and genomic characterization of new, ubiquitous marine nitrite-oxidizing bacteria from the Nitrospirales.</title>
        <authorList>
            <person name="Mueller A.J."/>
            <person name="Daebeler A."/>
            <person name="Herbold C.W."/>
            <person name="Kirkegaard R.H."/>
            <person name="Daims H."/>
        </authorList>
    </citation>
    <scope>NUCLEOTIDE SEQUENCE [LARGE SCALE GENOMIC DNA]</scope>
    <source>
        <strain evidence="11 12">VA</strain>
    </source>
</reference>
<evidence type="ECO:0000256" key="6">
    <source>
        <dbReference type="ARBA" id="ARBA00023236"/>
    </source>
</evidence>
<evidence type="ECO:0000256" key="3">
    <source>
        <dbReference type="ARBA" id="ARBA00022769"/>
    </source>
</evidence>
<dbReference type="PROSITE" id="PS50151">
    <property type="entry name" value="UVR"/>
    <property type="match status" value="1"/>
</dbReference>
<evidence type="ECO:0000256" key="2">
    <source>
        <dbReference type="ARBA" id="ARBA00022763"/>
    </source>
</evidence>
<comment type="function">
    <text evidence="7">The UvrABC repair system catalyzes the recognition and processing of DNA lesions. UvrC both incises the 5' and 3' sides of the lesion. The N-terminal half is responsible for the 3' incision and the C-terminal half is responsible for the 5' incision.</text>
</comment>
<proteinExistence type="inferred from homology"/>
<dbReference type="GO" id="GO:0009432">
    <property type="term" value="P:SOS response"/>
    <property type="evidence" value="ECO:0007669"/>
    <property type="project" value="UniProtKB-UniRule"/>
</dbReference>
<dbReference type="InterPro" id="IPR038476">
    <property type="entry name" value="UvrC_RNase_H_dom_sf"/>
</dbReference>
<dbReference type="InterPro" id="IPR004791">
    <property type="entry name" value="UvrC"/>
</dbReference>
<keyword evidence="4 7" id="KW-0267">Excision nuclease</keyword>
<keyword evidence="2 7" id="KW-0227">DNA damage</keyword>
<dbReference type="GO" id="GO:0006289">
    <property type="term" value="P:nucleotide-excision repair"/>
    <property type="evidence" value="ECO:0007669"/>
    <property type="project" value="UniProtKB-UniRule"/>
</dbReference>
<comment type="similarity">
    <text evidence="7">Belongs to the UvrC family.</text>
</comment>
<dbReference type="Pfam" id="PF08459">
    <property type="entry name" value="UvrC_RNaseH_dom"/>
    <property type="match status" value="1"/>
</dbReference>
<dbReference type="SMART" id="SM00465">
    <property type="entry name" value="GIYc"/>
    <property type="match status" value="1"/>
</dbReference>
<name>A0AA96GC39_9BACT</name>
<keyword evidence="1 7" id="KW-0963">Cytoplasm</keyword>
<keyword evidence="6 7" id="KW-0742">SOS response</keyword>
<dbReference type="RefSeq" id="WP_312646041.1">
    <property type="nucleotide sequence ID" value="NZ_CP116967.1"/>
</dbReference>
<dbReference type="GO" id="GO:0003677">
    <property type="term" value="F:DNA binding"/>
    <property type="evidence" value="ECO:0007669"/>
    <property type="project" value="UniProtKB-UniRule"/>
</dbReference>
<dbReference type="NCBIfam" id="TIGR00194">
    <property type="entry name" value="uvrC"/>
    <property type="match status" value="1"/>
</dbReference>
<sequence>MRETPTSTSQVLSDHPGRLSGILNNLPKQPGVYLFKDRRGDIIYIGKAAVLSDRVRSYFQHAADLTPKNRVLYSQIADMETIVTHSEFEALILESNLIKRHRPRFNVVLRDDKQYPYLRLPIHDDFPRLSIVRRVKQDKALYFGPYVPTGAMRDTLKVIRKVFPLATCTIDINGSAERACLEFEIKRCMAPCTGNQTKEAYHQIVKQVRWFLEGRDTELLESLRSAMQDAAEREAFEEAARLRDQIGNIERMLAKQRVAQISAREQDIVGLARMGGAVDVQMLFVRGGLLIGRRDFFWSDAHGVTDEELVRSTLEQFYAKTVVPPKEVLLPVGFDDQSLVQRWLSEKKEETVRVLVPERGVKYELLQLAQENAAVALNEHLRVQTESSESVEELQSLLALPQIPTRIECFDISNTMGTNSVASMVVWEQGRMKKSDYRRFRIKTVEGANDFASMHEVVKRRYGGSLANKPGKTLPEPDLVVIDGGAGQLGAAMEAMAAVNLSHVAICGLAKAKGDKDERIFLPGRKMPIILPLKSPATRLVQTIRDEAHRFAITFHRKLRGDAMIPLSPLRSAKTSKGSF</sequence>
<dbReference type="FunFam" id="3.40.1440.10:FF:000001">
    <property type="entry name" value="UvrABC system protein C"/>
    <property type="match status" value="1"/>
</dbReference>
<dbReference type="InterPro" id="IPR036876">
    <property type="entry name" value="UVR_dom_sf"/>
</dbReference>
<keyword evidence="3 7" id="KW-0228">DNA excision</keyword>
<evidence type="ECO:0000259" key="8">
    <source>
        <dbReference type="PROSITE" id="PS50151"/>
    </source>
</evidence>
<comment type="subunit">
    <text evidence="7">Interacts with UvrB in an incision complex.</text>
</comment>
<dbReference type="SUPFAM" id="SSF46600">
    <property type="entry name" value="C-terminal UvrC-binding domain of UvrB"/>
    <property type="match status" value="1"/>
</dbReference>
<dbReference type="Pfam" id="PF22920">
    <property type="entry name" value="UvrC_RNaseH"/>
    <property type="match status" value="1"/>
</dbReference>
<dbReference type="PANTHER" id="PTHR30562:SF1">
    <property type="entry name" value="UVRABC SYSTEM PROTEIN C"/>
    <property type="match status" value="1"/>
</dbReference>
<dbReference type="InterPro" id="IPR035901">
    <property type="entry name" value="GIY-YIG_endonuc_sf"/>
</dbReference>
<evidence type="ECO:0000259" key="10">
    <source>
        <dbReference type="PROSITE" id="PS50165"/>
    </source>
</evidence>
<evidence type="ECO:0000256" key="7">
    <source>
        <dbReference type="HAMAP-Rule" id="MF_00203"/>
    </source>
</evidence>
<dbReference type="Gene3D" id="3.30.420.340">
    <property type="entry name" value="UvrC, RNAse H endonuclease domain"/>
    <property type="match status" value="1"/>
</dbReference>
<gene>
    <name evidence="7 11" type="primary">uvrC</name>
    <name evidence="11" type="ORF">PP769_06015</name>
</gene>
<dbReference type="EMBL" id="CP116967">
    <property type="protein sequence ID" value="WNM59319.1"/>
    <property type="molecule type" value="Genomic_DNA"/>
</dbReference>
<dbReference type="Gene3D" id="3.40.1440.10">
    <property type="entry name" value="GIY-YIG endonuclease"/>
    <property type="match status" value="1"/>
</dbReference>
<evidence type="ECO:0000313" key="12">
    <source>
        <dbReference type="Proteomes" id="UP001302719"/>
    </source>
</evidence>
<evidence type="ECO:0000256" key="5">
    <source>
        <dbReference type="ARBA" id="ARBA00023204"/>
    </source>
</evidence>
<dbReference type="InterPro" id="IPR001943">
    <property type="entry name" value="UVR_dom"/>
</dbReference>
<accession>A0AA96GC39</accession>
<dbReference type="Gene3D" id="4.10.860.10">
    <property type="entry name" value="UVR domain"/>
    <property type="match status" value="1"/>
</dbReference>
<dbReference type="AlphaFoldDB" id="A0AA96GC39"/>
<comment type="subcellular location">
    <subcellularLocation>
        <location evidence="7">Cytoplasm</location>
    </subcellularLocation>
</comment>
<dbReference type="InterPro" id="IPR001162">
    <property type="entry name" value="UvrC_RNase_H_dom"/>
</dbReference>
<dbReference type="SUPFAM" id="SSF82771">
    <property type="entry name" value="GIY-YIG endonuclease"/>
    <property type="match status" value="1"/>
</dbReference>
<dbReference type="GO" id="GO:0009381">
    <property type="term" value="F:excinuclease ABC activity"/>
    <property type="evidence" value="ECO:0007669"/>
    <property type="project" value="UniProtKB-UniRule"/>
</dbReference>
<keyword evidence="12" id="KW-1185">Reference proteome</keyword>
<dbReference type="GO" id="GO:0005737">
    <property type="term" value="C:cytoplasm"/>
    <property type="evidence" value="ECO:0007669"/>
    <property type="project" value="UniProtKB-SubCell"/>
</dbReference>
<organism evidence="11 12">
    <name type="scientific">Candidatus Nitrospira allomarina</name>
    <dbReference type="NCBI Taxonomy" id="3020900"/>
    <lineage>
        <taxon>Bacteria</taxon>
        <taxon>Pseudomonadati</taxon>
        <taxon>Nitrospirota</taxon>
        <taxon>Nitrospiria</taxon>
        <taxon>Nitrospirales</taxon>
        <taxon>Nitrospiraceae</taxon>
        <taxon>Nitrospira</taxon>
    </lineage>
</organism>
<dbReference type="CDD" id="cd10434">
    <property type="entry name" value="GIY-YIG_UvrC_Cho"/>
    <property type="match status" value="1"/>
</dbReference>
<dbReference type="HAMAP" id="MF_00203">
    <property type="entry name" value="UvrC"/>
    <property type="match status" value="1"/>
</dbReference>
<keyword evidence="5 7" id="KW-0234">DNA repair</keyword>
<dbReference type="InterPro" id="IPR047296">
    <property type="entry name" value="GIY-YIG_UvrC_Cho"/>
</dbReference>
<dbReference type="Pfam" id="PF02151">
    <property type="entry name" value="UVR"/>
    <property type="match status" value="1"/>
</dbReference>